<keyword evidence="1" id="KW-1133">Transmembrane helix</keyword>
<dbReference type="AlphaFoldDB" id="A0A8J6E6X3"/>
<reference evidence="2" key="1">
    <citation type="thesis" date="2020" institute="ProQuest LLC" country="789 East Eisenhower Parkway, Ann Arbor, MI, USA">
        <title>Comparative Genomics and Chromosome Evolution.</title>
        <authorList>
            <person name="Mudd A.B."/>
        </authorList>
    </citation>
    <scope>NUCLEOTIDE SEQUENCE</scope>
    <source>
        <strain evidence="2">HN-11 Male</strain>
        <tissue evidence="2">Kidney and liver</tissue>
    </source>
</reference>
<feature type="transmembrane region" description="Helical" evidence="1">
    <location>
        <begin position="19"/>
        <end position="37"/>
    </location>
</feature>
<keyword evidence="1" id="KW-0472">Membrane</keyword>
<sequence>MVVTCTIQPGLARDPCSSFNIAAGLLTAPWLVFSSIFQGRPVLGNITTVPNLIHFLIMSSLCSMVYVMPWKCFGPLLMTDTFQ</sequence>
<evidence type="ECO:0000313" key="3">
    <source>
        <dbReference type="Proteomes" id="UP000770717"/>
    </source>
</evidence>
<name>A0A8J6E6X3_ELECQ</name>
<evidence type="ECO:0000313" key="2">
    <source>
        <dbReference type="EMBL" id="KAG9462192.1"/>
    </source>
</evidence>
<dbReference type="Proteomes" id="UP000770717">
    <property type="component" value="Unassembled WGS sequence"/>
</dbReference>
<keyword evidence="3" id="KW-1185">Reference proteome</keyword>
<evidence type="ECO:0000256" key="1">
    <source>
        <dbReference type="SAM" id="Phobius"/>
    </source>
</evidence>
<keyword evidence="1" id="KW-0812">Transmembrane</keyword>
<accession>A0A8J6E6X3</accession>
<protein>
    <submittedName>
        <fullName evidence="2">Uncharacterized protein</fullName>
    </submittedName>
</protein>
<proteinExistence type="predicted"/>
<organism evidence="2 3">
    <name type="scientific">Eleutherodactylus coqui</name>
    <name type="common">Puerto Rican coqui</name>
    <dbReference type="NCBI Taxonomy" id="57060"/>
    <lineage>
        <taxon>Eukaryota</taxon>
        <taxon>Metazoa</taxon>
        <taxon>Chordata</taxon>
        <taxon>Craniata</taxon>
        <taxon>Vertebrata</taxon>
        <taxon>Euteleostomi</taxon>
        <taxon>Amphibia</taxon>
        <taxon>Batrachia</taxon>
        <taxon>Anura</taxon>
        <taxon>Neobatrachia</taxon>
        <taxon>Hyloidea</taxon>
        <taxon>Eleutherodactylidae</taxon>
        <taxon>Eleutherodactylinae</taxon>
        <taxon>Eleutherodactylus</taxon>
        <taxon>Eleutherodactylus</taxon>
    </lineage>
</organism>
<feature type="transmembrane region" description="Helical" evidence="1">
    <location>
        <begin position="49"/>
        <end position="68"/>
    </location>
</feature>
<dbReference type="EMBL" id="WNTK01013039">
    <property type="protein sequence ID" value="KAG9462192.1"/>
    <property type="molecule type" value="Genomic_DNA"/>
</dbReference>
<gene>
    <name evidence="2" type="ORF">GDO78_014752</name>
</gene>
<comment type="caution">
    <text evidence="2">The sequence shown here is derived from an EMBL/GenBank/DDBJ whole genome shotgun (WGS) entry which is preliminary data.</text>
</comment>